<evidence type="ECO:0000313" key="8">
    <source>
        <dbReference type="Proteomes" id="UP000237347"/>
    </source>
</evidence>
<feature type="transmembrane region" description="Helical" evidence="6">
    <location>
        <begin position="71"/>
        <end position="91"/>
    </location>
</feature>
<dbReference type="PANTHER" id="PTHR11654">
    <property type="entry name" value="OLIGOPEPTIDE TRANSPORTER-RELATED"/>
    <property type="match status" value="1"/>
</dbReference>
<dbReference type="AlphaFoldDB" id="A0AAW0KIK1"/>
<proteinExistence type="inferred from homology"/>
<evidence type="ECO:0000256" key="2">
    <source>
        <dbReference type="ARBA" id="ARBA00005982"/>
    </source>
</evidence>
<protein>
    <submittedName>
        <fullName evidence="7">Protein nrt1/ ptr family 5.4</fullName>
    </submittedName>
</protein>
<dbReference type="SUPFAM" id="SSF103473">
    <property type="entry name" value="MFS general substrate transporter"/>
    <property type="match status" value="1"/>
</dbReference>
<dbReference type="Pfam" id="PF00854">
    <property type="entry name" value="PTR2"/>
    <property type="match status" value="1"/>
</dbReference>
<dbReference type="InterPro" id="IPR000109">
    <property type="entry name" value="POT_fam"/>
</dbReference>
<dbReference type="GO" id="GO:0016020">
    <property type="term" value="C:membrane"/>
    <property type="evidence" value="ECO:0007669"/>
    <property type="project" value="UniProtKB-SubCell"/>
</dbReference>
<evidence type="ECO:0000313" key="7">
    <source>
        <dbReference type="EMBL" id="KAK7837726.1"/>
    </source>
</evidence>
<organism evidence="7 8">
    <name type="scientific">Quercus suber</name>
    <name type="common">Cork oak</name>
    <dbReference type="NCBI Taxonomy" id="58331"/>
    <lineage>
        <taxon>Eukaryota</taxon>
        <taxon>Viridiplantae</taxon>
        <taxon>Streptophyta</taxon>
        <taxon>Embryophyta</taxon>
        <taxon>Tracheophyta</taxon>
        <taxon>Spermatophyta</taxon>
        <taxon>Magnoliopsida</taxon>
        <taxon>eudicotyledons</taxon>
        <taxon>Gunneridae</taxon>
        <taxon>Pentapetalae</taxon>
        <taxon>rosids</taxon>
        <taxon>fabids</taxon>
        <taxon>Fagales</taxon>
        <taxon>Fagaceae</taxon>
        <taxon>Quercus</taxon>
    </lineage>
</organism>
<evidence type="ECO:0000256" key="5">
    <source>
        <dbReference type="ARBA" id="ARBA00023136"/>
    </source>
</evidence>
<keyword evidence="8" id="KW-1185">Reference proteome</keyword>
<comment type="similarity">
    <text evidence="2">Belongs to the major facilitator superfamily. Proton-dependent oligopeptide transporter (POT/PTR) (TC 2.A.17) family.</text>
</comment>
<feature type="transmembrane region" description="Helical" evidence="6">
    <location>
        <begin position="117"/>
        <end position="136"/>
    </location>
</feature>
<evidence type="ECO:0000256" key="6">
    <source>
        <dbReference type="SAM" id="Phobius"/>
    </source>
</evidence>
<evidence type="ECO:0000256" key="4">
    <source>
        <dbReference type="ARBA" id="ARBA00022989"/>
    </source>
</evidence>
<evidence type="ECO:0000256" key="3">
    <source>
        <dbReference type="ARBA" id="ARBA00022692"/>
    </source>
</evidence>
<comment type="caution">
    <text evidence="7">The sequence shown here is derived from an EMBL/GenBank/DDBJ whole genome shotgun (WGS) entry which is preliminary data.</text>
</comment>
<dbReference type="Proteomes" id="UP000237347">
    <property type="component" value="Unassembled WGS sequence"/>
</dbReference>
<evidence type="ECO:0000256" key="1">
    <source>
        <dbReference type="ARBA" id="ARBA00004141"/>
    </source>
</evidence>
<keyword evidence="3 6" id="KW-0812">Transmembrane</keyword>
<feature type="transmembrane region" description="Helical" evidence="6">
    <location>
        <begin position="27"/>
        <end position="50"/>
    </location>
</feature>
<dbReference type="InterPro" id="IPR036259">
    <property type="entry name" value="MFS_trans_sf"/>
</dbReference>
<name>A0AAW0KIK1_QUESU</name>
<gene>
    <name evidence="7" type="primary">NPF5.4_16</name>
    <name evidence="7" type="ORF">CFP56_020844</name>
</gene>
<comment type="subcellular location">
    <subcellularLocation>
        <location evidence="1">Membrane</location>
        <topology evidence="1">Multi-pass membrane protein</topology>
    </subcellularLocation>
</comment>
<dbReference type="Gene3D" id="1.20.1250.20">
    <property type="entry name" value="MFS general substrate transporter like domains"/>
    <property type="match status" value="1"/>
</dbReference>
<feature type="transmembrane region" description="Helical" evidence="6">
    <location>
        <begin position="148"/>
        <end position="172"/>
    </location>
</feature>
<feature type="transmembrane region" description="Helical" evidence="6">
    <location>
        <begin position="192"/>
        <end position="211"/>
    </location>
</feature>
<dbReference type="EMBL" id="PKMF04000323">
    <property type="protein sequence ID" value="KAK7837726.1"/>
    <property type="molecule type" value="Genomic_DNA"/>
</dbReference>
<dbReference type="GO" id="GO:0022857">
    <property type="term" value="F:transmembrane transporter activity"/>
    <property type="evidence" value="ECO:0007669"/>
    <property type="project" value="InterPro"/>
</dbReference>
<reference evidence="7 8" key="1">
    <citation type="journal article" date="2018" name="Sci. Data">
        <title>The draft genome sequence of cork oak.</title>
        <authorList>
            <person name="Ramos A.M."/>
            <person name="Usie A."/>
            <person name="Barbosa P."/>
            <person name="Barros P.M."/>
            <person name="Capote T."/>
            <person name="Chaves I."/>
            <person name="Simoes F."/>
            <person name="Abreu I."/>
            <person name="Carrasquinho I."/>
            <person name="Faro C."/>
            <person name="Guimaraes J.B."/>
            <person name="Mendonca D."/>
            <person name="Nobrega F."/>
            <person name="Rodrigues L."/>
            <person name="Saibo N.J.M."/>
            <person name="Varela M.C."/>
            <person name="Egas C."/>
            <person name="Matos J."/>
            <person name="Miguel C.M."/>
            <person name="Oliveira M.M."/>
            <person name="Ricardo C.P."/>
            <person name="Goncalves S."/>
        </authorList>
    </citation>
    <scope>NUCLEOTIDE SEQUENCE [LARGE SCALE GENOMIC DNA]</scope>
    <source>
        <strain evidence="8">cv. HL8</strain>
    </source>
</reference>
<accession>A0AAW0KIK1</accession>
<keyword evidence="4 6" id="KW-1133">Transmembrane helix</keyword>
<sequence length="220" mass="24679">MIIDDIDASSESRNPWRLCSLNQVEEVKLVLCLIPIWLNSIMFGVVATNFSTYFTKQGTTMIRSIGPNFQLPAASLQALFGLTFMITTAFYDQVLVPITRKFFGHHLVCGGYFHNTYYVVNLAAVFTLVGLQELFYDQMPESLRSFGAALYLSVLGIGSFISSAIIYIVQAISSGCGEKWLGNNLNHAHLDYFYWMLAGLSSLNLCVYIGISKRFVYKKV</sequence>
<keyword evidence="5 6" id="KW-0472">Membrane</keyword>